<evidence type="ECO:0000313" key="2">
    <source>
        <dbReference type="Proteomes" id="UP000683360"/>
    </source>
</evidence>
<sequence>MAEVDKKGLVTLIPLADLVVPVTKIIPVNRSDAWLISDRKLFRLDFSGIQMAVYSEEADDIAVLNNGDLLVLNRTKRFINQIDARGNVTPFTSTDPYMPLCMDYAKSDNSVFIWMSNKDSRQMTVFESNGIKKKSFTLANSKSESSCMSVHSSNNFSIIYDVEQTTGIRNYVYSYSLEPKMHIPSLVNLAKARTYNTSAKDFATITTATY</sequence>
<name>A0A8S3Q9T4_MYTED</name>
<protein>
    <submittedName>
        <fullName evidence="1">Uncharacterized protein</fullName>
    </submittedName>
</protein>
<keyword evidence="2" id="KW-1185">Reference proteome</keyword>
<accession>A0A8S3Q9T4</accession>
<reference evidence="1" key="1">
    <citation type="submission" date="2021-03" db="EMBL/GenBank/DDBJ databases">
        <authorList>
            <person name="Bekaert M."/>
        </authorList>
    </citation>
    <scope>NUCLEOTIDE SEQUENCE</scope>
</reference>
<organism evidence="1 2">
    <name type="scientific">Mytilus edulis</name>
    <name type="common">Blue mussel</name>
    <dbReference type="NCBI Taxonomy" id="6550"/>
    <lineage>
        <taxon>Eukaryota</taxon>
        <taxon>Metazoa</taxon>
        <taxon>Spiralia</taxon>
        <taxon>Lophotrochozoa</taxon>
        <taxon>Mollusca</taxon>
        <taxon>Bivalvia</taxon>
        <taxon>Autobranchia</taxon>
        <taxon>Pteriomorphia</taxon>
        <taxon>Mytilida</taxon>
        <taxon>Mytiloidea</taxon>
        <taxon>Mytilidae</taxon>
        <taxon>Mytilinae</taxon>
        <taxon>Mytilus</taxon>
    </lineage>
</organism>
<evidence type="ECO:0000313" key="1">
    <source>
        <dbReference type="EMBL" id="CAG2191430.1"/>
    </source>
</evidence>
<dbReference type="Proteomes" id="UP000683360">
    <property type="component" value="Unassembled WGS sequence"/>
</dbReference>
<proteinExistence type="predicted"/>
<gene>
    <name evidence="1" type="ORF">MEDL_6664</name>
</gene>
<comment type="caution">
    <text evidence="1">The sequence shown here is derived from an EMBL/GenBank/DDBJ whole genome shotgun (WGS) entry which is preliminary data.</text>
</comment>
<dbReference type="SUPFAM" id="SSF101898">
    <property type="entry name" value="NHL repeat"/>
    <property type="match status" value="1"/>
</dbReference>
<dbReference type="AlphaFoldDB" id="A0A8S3Q9T4"/>
<dbReference type="EMBL" id="CAJPWZ010000362">
    <property type="protein sequence ID" value="CAG2191430.1"/>
    <property type="molecule type" value="Genomic_DNA"/>
</dbReference>